<proteinExistence type="predicted"/>
<organism evidence="2 3">
    <name type="scientific">Roseburia hominis</name>
    <dbReference type="NCBI Taxonomy" id="301301"/>
    <lineage>
        <taxon>Bacteria</taxon>
        <taxon>Bacillati</taxon>
        <taxon>Bacillota</taxon>
        <taxon>Clostridia</taxon>
        <taxon>Lachnospirales</taxon>
        <taxon>Lachnospiraceae</taxon>
        <taxon>Roseburia</taxon>
    </lineage>
</organism>
<comment type="caution">
    <text evidence="2">The sequence shown here is derived from an EMBL/GenBank/DDBJ whole genome shotgun (WGS) entry which is preliminary data.</text>
</comment>
<keyword evidence="1" id="KW-0472">Membrane</keyword>
<gene>
    <name evidence="2" type="ORF">DWX93_11735</name>
</gene>
<accession>A0A395V5B0</accession>
<evidence type="ECO:0000313" key="3">
    <source>
        <dbReference type="Proteomes" id="UP000266172"/>
    </source>
</evidence>
<evidence type="ECO:0000256" key="1">
    <source>
        <dbReference type="SAM" id="Phobius"/>
    </source>
</evidence>
<evidence type="ECO:0000313" key="2">
    <source>
        <dbReference type="EMBL" id="RGS38890.1"/>
    </source>
</evidence>
<keyword evidence="1" id="KW-1133">Transmembrane helix</keyword>
<sequence length="400" mass="44109">MSEKPDVTMGEMTKTNEKSGRKVPKKIIWTIGAVAVAAIILIIGICSGAFLSRSNRILLAARNTIKDLPTVVENRNVADIIASGKYTIGVKGAVRGKDFDGTFKYKDTQLQAGGTISLFGRENLDFLANLDDEQLCASIPMLTDNLLVYNYKEEKDGYIVDLLGADGVASIDAALRELTSKEEQNRAAQEILSVIYDEYKTLDIKKAEKEEFIVDGSVRKCNGYEFTVTEDELLQVMDGVKEVYDAYYGGAADALKLKLGDDFSQLRDRACSMGDINVKVYVYQNKLAAVVAEAENSDTAFHLLFKGGEYRMQNLELLAEDLEGEHSILELTGKAAGEEGGYEFLIDNSEHDINLVISISGEVQFEKMSGDRIDVGNMSEADLRKFILRTVGTIITSHIR</sequence>
<dbReference type="AlphaFoldDB" id="A0A395V5B0"/>
<keyword evidence="1" id="KW-0812">Transmembrane</keyword>
<name>A0A395V5B0_9FIRM</name>
<reference evidence="2 3" key="1">
    <citation type="submission" date="2018-08" db="EMBL/GenBank/DDBJ databases">
        <title>A genome reference for cultivated species of the human gut microbiota.</title>
        <authorList>
            <person name="Zou Y."/>
            <person name="Xue W."/>
            <person name="Luo G."/>
        </authorList>
    </citation>
    <scope>NUCLEOTIDE SEQUENCE [LARGE SCALE GENOMIC DNA]</scope>
    <source>
        <strain evidence="2 3">AF22-12AC</strain>
    </source>
</reference>
<dbReference type="RefSeq" id="WP_118097778.1">
    <property type="nucleotide sequence ID" value="NZ_DAWDXU010000043.1"/>
</dbReference>
<dbReference type="Proteomes" id="UP000266172">
    <property type="component" value="Unassembled WGS sequence"/>
</dbReference>
<dbReference type="EMBL" id="QRVL01000010">
    <property type="protein sequence ID" value="RGS38890.1"/>
    <property type="molecule type" value="Genomic_DNA"/>
</dbReference>
<protein>
    <submittedName>
        <fullName evidence="2">Uncharacterized protein</fullName>
    </submittedName>
</protein>
<feature type="transmembrane region" description="Helical" evidence="1">
    <location>
        <begin position="27"/>
        <end position="51"/>
    </location>
</feature>